<keyword evidence="3" id="KW-1185">Reference proteome</keyword>
<dbReference type="EMBL" id="JBHSAV010000056">
    <property type="protein sequence ID" value="MFC3977375.1"/>
    <property type="molecule type" value="Genomic_DNA"/>
</dbReference>
<dbReference type="RefSeq" id="WP_241297415.1">
    <property type="nucleotide sequence ID" value="NZ_JAKZGR010000020.1"/>
</dbReference>
<comment type="caution">
    <text evidence="2">The sequence shown here is derived from an EMBL/GenBank/DDBJ whole genome shotgun (WGS) entry which is preliminary data.</text>
</comment>
<name>A0ABV8EPT9_9BACT</name>
<evidence type="ECO:0000256" key="1">
    <source>
        <dbReference type="SAM" id="MobiDB-lite"/>
    </source>
</evidence>
<accession>A0ABV8EPT9</accession>
<evidence type="ECO:0000313" key="2">
    <source>
        <dbReference type="EMBL" id="MFC3977375.1"/>
    </source>
</evidence>
<dbReference type="Proteomes" id="UP001595766">
    <property type="component" value="Unassembled WGS sequence"/>
</dbReference>
<organism evidence="2 3">
    <name type="scientific">Belliella kenyensis</name>
    <dbReference type="NCBI Taxonomy" id="1472724"/>
    <lineage>
        <taxon>Bacteria</taxon>
        <taxon>Pseudomonadati</taxon>
        <taxon>Bacteroidota</taxon>
        <taxon>Cytophagia</taxon>
        <taxon>Cytophagales</taxon>
        <taxon>Cyclobacteriaceae</taxon>
        <taxon>Belliella</taxon>
    </lineage>
</organism>
<sequence>MEISNRRTNLSQPTGVSTFAITHELIIHFGVRELRFAQANAQTKNCKRASTFTTREKNYFLKSLPSNPDSYRDKTANTPDKQTETRN</sequence>
<feature type="compositionally biased region" description="Basic and acidic residues" evidence="1">
    <location>
        <begin position="70"/>
        <end position="87"/>
    </location>
</feature>
<evidence type="ECO:0000313" key="3">
    <source>
        <dbReference type="Proteomes" id="UP001595766"/>
    </source>
</evidence>
<feature type="region of interest" description="Disordered" evidence="1">
    <location>
        <begin position="61"/>
        <end position="87"/>
    </location>
</feature>
<gene>
    <name evidence="2" type="ORF">ACFOUP_13390</name>
</gene>
<protein>
    <submittedName>
        <fullName evidence="2">Uncharacterized protein</fullName>
    </submittedName>
</protein>
<reference evidence="3" key="1">
    <citation type="journal article" date="2019" name="Int. J. Syst. Evol. Microbiol.">
        <title>The Global Catalogue of Microorganisms (GCM) 10K type strain sequencing project: providing services to taxonomists for standard genome sequencing and annotation.</title>
        <authorList>
            <consortium name="The Broad Institute Genomics Platform"/>
            <consortium name="The Broad Institute Genome Sequencing Center for Infectious Disease"/>
            <person name="Wu L."/>
            <person name="Ma J."/>
        </authorList>
    </citation>
    <scope>NUCLEOTIDE SEQUENCE [LARGE SCALE GENOMIC DNA]</scope>
    <source>
        <strain evidence="3">CECT 8551</strain>
    </source>
</reference>
<proteinExistence type="predicted"/>